<protein>
    <submittedName>
        <fullName evidence="1">Uncharacterized protein</fullName>
    </submittedName>
</protein>
<evidence type="ECO:0000313" key="2">
    <source>
        <dbReference type="Proteomes" id="UP001595839"/>
    </source>
</evidence>
<accession>A0ABV9ATI5</accession>
<keyword evidence="2" id="KW-1185">Reference proteome</keyword>
<dbReference type="RefSeq" id="WP_381174692.1">
    <property type="nucleotide sequence ID" value="NZ_JBHSFK010000013.1"/>
</dbReference>
<organism evidence="1 2">
    <name type="scientific">Streptomyces vulcanius</name>
    <dbReference type="NCBI Taxonomy" id="1441876"/>
    <lineage>
        <taxon>Bacteria</taxon>
        <taxon>Bacillati</taxon>
        <taxon>Actinomycetota</taxon>
        <taxon>Actinomycetes</taxon>
        <taxon>Kitasatosporales</taxon>
        <taxon>Streptomycetaceae</taxon>
        <taxon>Streptomyces</taxon>
    </lineage>
</organism>
<proteinExistence type="predicted"/>
<evidence type="ECO:0000313" key="1">
    <source>
        <dbReference type="EMBL" id="MFC4502152.1"/>
    </source>
</evidence>
<comment type="caution">
    <text evidence="1">The sequence shown here is derived from an EMBL/GenBank/DDBJ whole genome shotgun (WGS) entry which is preliminary data.</text>
</comment>
<dbReference type="EMBL" id="JBHSFK010000013">
    <property type="protein sequence ID" value="MFC4502152.1"/>
    <property type="molecule type" value="Genomic_DNA"/>
</dbReference>
<reference evidence="2" key="1">
    <citation type="journal article" date="2019" name="Int. J. Syst. Evol. Microbiol.">
        <title>The Global Catalogue of Microorganisms (GCM) 10K type strain sequencing project: providing services to taxonomists for standard genome sequencing and annotation.</title>
        <authorList>
            <consortium name="The Broad Institute Genomics Platform"/>
            <consortium name="The Broad Institute Genome Sequencing Center for Infectious Disease"/>
            <person name="Wu L."/>
            <person name="Ma J."/>
        </authorList>
    </citation>
    <scope>NUCLEOTIDE SEQUENCE [LARGE SCALE GENOMIC DNA]</scope>
    <source>
        <strain evidence="2">CGMCC 4.7177</strain>
    </source>
</reference>
<dbReference type="Proteomes" id="UP001595839">
    <property type="component" value="Unassembled WGS sequence"/>
</dbReference>
<gene>
    <name evidence="1" type="ORF">ACFPIH_21905</name>
</gene>
<name>A0ABV9ATI5_9ACTN</name>
<sequence>MATKKQLDVDPFTALDNLREALDGVGIVFPSLRVDPASPDLKLIELGRVRADVADRLANALRQGGGE</sequence>